<feature type="domain" description="MotA/TolQ/ExbB proton channel" evidence="10">
    <location>
        <begin position="324"/>
        <end position="432"/>
    </location>
</feature>
<keyword evidence="6" id="KW-0653">Protein transport</keyword>
<organism evidence="11 12">
    <name type="scientific">endosymbiont of Escarpia spicata</name>
    <dbReference type="NCBI Taxonomy" id="2200908"/>
    <lineage>
        <taxon>Bacteria</taxon>
        <taxon>Pseudomonadati</taxon>
        <taxon>Pseudomonadota</taxon>
        <taxon>Gammaproteobacteria</taxon>
        <taxon>sulfur-oxidizing symbionts</taxon>
    </lineage>
</organism>
<evidence type="ECO:0000256" key="1">
    <source>
        <dbReference type="ARBA" id="ARBA00004651"/>
    </source>
</evidence>
<sequence length="450" mass="49647">MKRFLLPLCVLMLSQSSLLFAAKADSLESLLQQVRESRQQQKHRDTAREQRFLEQRDQRQRLLDEAKQALAAARQQKLELDQRYTENQGRLIEERAQLKEKSGTLGELFGSVRQVASESRNIFGASLISVERPQDLLLLDELAGSQKLPSIEKLEALWQLFLERLVEAGKIKRFETPVITSDGVEQNEMVTRIGLFNAISNGRYLRYLPESGRLMALGRQPTPRFQLMAKKFEAAEETIETMAVDPSRGAILSLLVQSPTLLERIRQGGVIGYIIIGLGAVGILLTLERLIVLFVTGRRVKKQIGNRSASGKNPLGRLMLAMKTQADSDAEALQLRSDEAILKELPTLRRGLPMLGILAAVAPLLGLLGTVTGMIETFQSITLFGTGDPKLMSGGISQALVTTELGLAVAIPLVLLHSYLSGRSNRLIHILDEQSAALVAHRTESGGTAD</sequence>
<dbReference type="Pfam" id="PF01618">
    <property type="entry name" value="MotA_ExbB"/>
    <property type="match status" value="1"/>
</dbReference>
<evidence type="ECO:0000259" key="10">
    <source>
        <dbReference type="Pfam" id="PF01618"/>
    </source>
</evidence>
<evidence type="ECO:0000256" key="6">
    <source>
        <dbReference type="RuleBase" id="RU004057"/>
    </source>
</evidence>
<keyword evidence="9" id="KW-0732">Signal</keyword>
<proteinExistence type="inferred from homology"/>
<accession>A0A370DFC6</accession>
<feature type="chain" id="PRO_5016835650" evidence="9">
    <location>
        <begin position="22"/>
        <end position="450"/>
    </location>
</feature>
<dbReference type="PANTHER" id="PTHR30625:SF11">
    <property type="entry name" value="MOTA_TOLQ_EXBB PROTON CHANNEL DOMAIN-CONTAINING PROTEIN"/>
    <property type="match status" value="1"/>
</dbReference>
<evidence type="ECO:0000256" key="4">
    <source>
        <dbReference type="ARBA" id="ARBA00022989"/>
    </source>
</evidence>
<feature type="transmembrane region" description="Helical" evidence="8">
    <location>
        <begin position="395"/>
        <end position="416"/>
    </location>
</feature>
<keyword evidence="7" id="KW-0175">Coiled coil</keyword>
<evidence type="ECO:0000256" key="5">
    <source>
        <dbReference type="ARBA" id="ARBA00023136"/>
    </source>
</evidence>
<evidence type="ECO:0000313" key="11">
    <source>
        <dbReference type="EMBL" id="RDH83635.1"/>
    </source>
</evidence>
<evidence type="ECO:0000256" key="9">
    <source>
        <dbReference type="SAM" id="SignalP"/>
    </source>
</evidence>
<keyword evidence="3 8" id="KW-0812">Transmembrane</keyword>
<evidence type="ECO:0000313" key="12">
    <source>
        <dbReference type="Proteomes" id="UP000254771"/>
    </source>
</evidence>
<dbReference type="InterPro" id="IPR017270">
    <property type="entry name" value="MotA/TolQ/ExbB-rel"/>
</dbReference>
<feature type="coiled-coil region" evidence="7">
    <location>
        <begin position="24"/>
        <end position="83"/>
    </location>
</feature>
<dbReference type="PANTHER" id="PTHR30625">
    <property type="entry name" value="PROTEIN TOLQ"/>
    <property type="match status" value="1"/>
</dbReference>
<comment type="similarity">
    <text evidence="6">Belongs to the exbB/tolQ family.</text>
</comment>
<evidence type="ECO:0000256" key="3">
    <source>
        <dbReference type="ARBA" id="ARBA00022692"/>
    </source>
</evidence>
<feature type="signal peptide" evidence="9">
    <location>
        <begin position="1"/>
        <end position="21"/>
    </location>
</feature>
<dbReference type="EMBL" id="QFXE01000018">
    <property type="protein sequence ID" value="RDH83635.1"/>
    <property type="molecule type" value="Genomic_DNA"/>
</dbReference>
<dbReference type="GO" id="GO:0005886">
    <property type="term" value="C:plasma membrane"/>
    <property type="evidence" value="ECO:0007669"/>
    <property type="project" value="UniProtKB-SubCell"/>
</dbReference>
<keyword evidence="4 8" id="KW-1133">Transmembrane helix</keyword>
<gene>
    <name evidence="11" type="ORF">DIZ78_14120</name>
</gene>
<keyword evidence="11" id="KW-0969">Cilium</keyword>
<comment type="caution">
    <text evidence="11">The sequence shown here is derived from an EMBL/GenBank/DDBJ whole genome shotgun (WGS) entry which is preliminary data.</text>
</comment>
<keyword evidence="11" id="KW-0282">Flagellum</keyword>
<dbReference type="InterPro" id="IPR002898">
    <property type="entry name" value="MotA_ExbB_proton_chnl"/>
</dbReference>
<comment type="subcellular location">
    <subcellularLocation>
        <location evidence="1">Cell membrane</location>
        <topology evidence="1">Multi-pass membrane protein</topology>
    </subcellularLocation>
    <subcellularLocation>
        <location evidence="6">Membrane</location>
        <topology evidence="6">Multi-pass membrane protein</topology>
    </subcellularLocation>
</comment>
<feature type="transmembrane region" description="Helical" evidence="8">
    <location>
        <begin position="352"/>
        <end position="375"/>
    </location>
</feature>
<keyword evidence="5 8" id="KW-0472">Membrane</keyword>
<name>A0A370DFC6_9GAMM</name>
<reference evidence="11 12" key="1">
    <citation type="journal article" date="2018" name="ISME J.">
        <title>Endosymbiont genomes yield clues of tubeworm success.</title>
        <authorList>
            <person name="Li Y."/>
            <person name="Liles M.R."/>
            <person name="Halanych K.M."/>
        </authorList>
    </citation>
    <scope>NUCLEOTIDE SEQUENCE [LARGE SCALE GENOMIC DNA]</scope>
    <source>
        <strain evidence="11">A1462</strain>
    </source>
</reference>
<dbReference type="GO" id="GO:0017038">
    <property type="term" value="P:protein import"/>
    <property type="evidence" value="ECO:0007669"/>
    <property type="project" value="TreeGrafter"/>
</dbReference>
<keyword evidence="12" id="KW-1185">Reference proteome</keyword>
<keyword evidence="11" id="KW-0966">Cell projection</keyword>
<dbReference type="Proteomes" id="UP000254771">
    <property type="component" value="Unassembled WGS sequence"/>
</dbReference>
<dbReference type="InterPro" id="IPR050790">
    <property type="entry name" value="ExbB/TolQ_transport"/>
</dbReference>
<protein>
    <submittedName>
        <fullName evidence="11">Flagellar motor protein MotA</fullName>
    </submittedName>
</protein>
<evidence type="ECO:0000256" key="7">
    <source>
        <dbReference type="SAM" id="Coils"/>
    </source>
</evidence>
<evidence type="ECO:0000256" key="2">
    <source>
        <dbReference type="ARBA" id="ARBA00022475"/>
    </source>
</evidence>
<evidence type="ECO:0000256" key="8">
    <source>
        <dbReference type="SAM" id="Phobius"/>
    </source>
</evidence>
<feature type="transmembrane region" description="Helical" evidence="8">
    <location>
        <begin position="270"/>
        <end position="295"/>
    </location>
</feature>
<dbReference type="PIRSF" id="PIRSF037714">
    <property type="entry name" value="TolR"/>
    <property type="match status" value="1"/>
</dbReference>
<keyword evidence="2" id="KW-1003">Cell membrane</keyword>
<keyword evidence="6" id="KW-0813">Transport</keyword>
<dbReference type="AlphaFoldDB" id="A0A370DFC6"/>